<dbReference type="Proteomes" id="UP001240777">
    <property type="component" value="Unassembled WGS sequence"/>
</dbReference>
<reference evidence="1" key="2">
    <citation type="submission" date="2023-07" db="EMBL/GenBank/DDBJ databases">
        <authorList>
            <person name="Aydin F."/>
            <person name="Tarhane S."/>
            <person name="Saticioglu I.B."/>
            <person name="Karakaya E."/>
            <person name="Abay S."/>
            <person name="Guran O."/>
            <person name="Bozkurt E."/>
            <person name="Uzum N."/>
            <person name="Olgun K."/>
            <person name="Jablonski D."/>
        </authorList>
    </citation>
    <scope>NUCLEOTIDE SEQUENCE</scope>
    <source>
        <strain evidence="1">Faydin-H75</strain>
    </source>
</reference>
<evidence type="ECO:0000313" key="2">
    <source>
        <dbReference type="EMBL" id="MDP2539732.1"/>
    </source>
</evidence>
<dbReference type="EMBL" id="JAUYZK010000014">
    <property type="protein sequence ID" value="MDP2539732.1"/>
    <property type="molecule type" value="Genomic_DNA"/>
</dbReference>
<accession>A0AA90PK43</accession>
<sequence length="150" mass="17540">MLECYFYTLEAKNAQDYLYENIQILKSYYKQVKVQSIQKKYPIFRKRYIIEHSVYSGLSENEKQKLNGQLVLTNFILKNFIKYSNFGGIGVGGILAEQYDDKKAKTFYLSFDGRYLTDLEFLGLGSELYAYCVLPNFNHCVLLGIGEDWK</sequence>
<proteinExistence type="predicted"/>
<reference evidence="1 3" key="3">
    <citation type="journal article" date="2024" name="Syst. Appl. Microbiol.">
        <title>Helicobacter cappadocius sp. nov., from lizards: The first psychrotrophic Helicobacter species.</title>
        <authorList>
            <person name="Aydin F."/>
            <person name="Tarhane S."/>
            <person name="Karakaya E."/>
            <person name="Abay S."/>
            <person name="Kayman T."/>
            <person name="Guran O."/>
            <person name="Bozkurt E."/>
            <person name="Uzum N."/>
            <person name="Avci A."/>
            <person name="Olgun K."/>
            <person name="Jablonski D."/>
            <person name="Guran C."/>
            <person name="Burcin Saticioglu I."/>
        </authorList>
    </citation>
    <scope>NUCLEOTIDE SEQUENCE [LARGE SCALE GENOMIC DNA]</scope>
    <source>
        <strain evidence="1">Faydin-H75</strain>
        <strain evidence="3">faydin-H76</strain>
    </source>
</reference>
<dbReference type="RefSeq" id="WP_305517680.1">
    <property type="nucleotide sequence ID" value="NZ_JAUPEV010000015.1"/>
</dbReference>
<evidence type="ECO:0000313" key="1">
    <source>
        <dbReference type="EMBL" id="MDO7253843.1"/>
    </source>
</evidence>
<comment type="caution">
    <text evidence="2">The sequence shown here is derived from an EMBL/GenBank/DDBJ whole genome shotgun (WGS) entry which is preliminary data.</text>
</comment>
<reference evidence="2 4" key="1">
    <citation type="submission" date="2023-07" db="EMBL/GenBank/DDBJ databases">
        <title>Unpublished Manusciprt.</title>
        <authorList>
            <person name="Aydin F."/>
            <person name="Tarhane S."/>
            <person name="Saticioglu I.B."/>
            <person name="Karakaya E."/>
            <person name="Abay S."/>
            <person name="Guran O."/>
            <person name="Bozkurt E."/>
            <person name="Uzum N."/>
            <person name="Olgun K."/>
            <person name="Jablonski D."/>
        </authorList>
    </citation>
    <scope>NUCLEOTIDE SEQUENCE</scope>
    <source>
        <strain evidence="4">faydin-H75</strain>
        <strain evidence="2">Faydin-H76</strain>
    </source>
</reference>
<name>A0AA90PK43_9HELI</name>
<dbReference type="Proteomes" id="UP001177258">
    <property type="component" value="Unassembled WGS sequence"/>
</dbReference>
<protein>
    <submittedName>
        <fullName evidence="2">Uncharacterized protein</fullName>
    </submittedName>
</protein>
<dbReference type="EMBL" id="JAUPEV010000015">
    <property type="protein sequence ID" value="MDO7253843.1"/>
    <property type="molecule type" value="Genomic_DNA"/>
</dbReference>
<organism evidence="2 3">
    <name type="scientific">Helicobacter cappadocius</name>
    <dbReference type="NCBI Taxonomy" id="3063998"/>
    <lineage>
        <taxon>Bacteria</taxon>
        <taxon>Pseudomonadati</taxon>
        <taxon>Campylobacterota</taxon>
        <taxon>Epsilonproteobacteria</taxon>
        <taxon>Campylobacterales</taxon>
        <taxon>Helicobacteraceae</taxon>
        <taxon>Helicobacter</taxon>
    </lineage>
</organism>
<dbReference type="AlphaFoldDB" id="A0AA90PK43"/>
<evidence type="ECO:0000313" key="3">
    <source>
        <dbReference type="Proteomes" id="UP001177258"/>
    </source>
</evidence>
<evidence type="ECO:0000313" key="4">
    <source>
        <dbReference type="Proteomes" id="UP001240777"/>
    </source>
</evidence>
<gene>
    <name evidence="1" type="ORF">Q5I04_07990</name>
    <name evidence="2" type="ORF">Q5I06_08095</name>
</gene>
<keyword evidence="4" id="KW-1185">Reference proteome</keyword>